<dbReference type="AlphaFoldDB" id="A0AAV4Y0N5"/>
<keyword evidence="2" id="KW-1185">Reference proteome</keyword>
<proteinExistence type="predicted"/>
<accession>A0AAV4Y0N5</accession>
<dbReference type="Proteomes" id="UP001054945">
    <property type="component" value="Unassembled WGS sequence"/>
</dbReference>
<evidence type="ECO:0008006" key="3">
    <source>
        <dbReference type="Google" id="ProtNLM"/>
    </source>
</evidence>
<name>A0AAV4Y0N5_CAEEX</name>
<reference evidence="1 2" key="1">
    <citation type="submission" date="2021-06" db="EMBL/GenBank/DDBJ databases">
        <title>Caerostris extrusa draft genome.</title>
        <authorList>
            <person name="Kono N."/>
            <person name="Arakawa K."/>
        </authorList>
    </citation>
    <scope>NUCLEOTIDE SEQUENCE [LARGE SCALE GENOMIC DNA]</scope>
</reference>
<comment type="caution">
    <text evidence="1">The sequence shown here is derived from an EMBL/GenBank/DDBJ whole genome shotgun (WGS) entry which is preliminary data.</text>
</comment>
<evidence type="ECO:0000313" key="2">
    <source>
        <dbReference type="Proteomes" id="UP001054945"/>
    </source>
</evidence>
<evidence type="ECO:0000313" key="1">
    <source>
        <dbReference type="EMBL" id="GIZ00653.1"/>
    </source>
</evidence>
<dbReference type="EMBL" id="BPLR01001188">
    <property type="protein sequence ID" value="GIZ00653.1"/>
    <property type="molecule type" value="Genomic_DNA"/>
</dbReference>
<protein>
    <recommendedName>
        <fullName evidence="3">Ycf15</fullName>
    </recommendedName>
</protein>
<organism evidence="1 2">
    <name type="scientific">Caerostris extrusa</name>
    <name type="common">Bark spider</name>
    <name type="synonym">Caerostris bankana</name>
    <dbReference type="NCBI Taxonomy" id="172846"/>
    <lineage>
        <taxon>Eukaryota</taxon>
        <taxon>Metazoa</taxon>
        <taxon>Ecdysozoa</taxon>
        <taxon>Arthropoda</taxon>
        <taxon>Chelicerata</taxon>
        <taxon>Arachnida</taxon>
        <taxon>Araneae</taxon>
        <taxon>Araneomorphae</taxon>
        <taxon>Entelegynae</taxon>
        <taxon>Araneoidea</taxon>
        <taxon>Araneidae</taxon>
        <taxon>Caerostris</taxon>
    </lineage>
</organism>
<sequence>MSALIHRKKKHSNFIAIIWREVEALEEQQQIYVYPYRERGEFKHPPLTKLDPISRPKFFNRASRLSRFLNLLPPPVICCLKSSPPFQQ</sequence>
<gene>
    <name evidence="1" type="ORF">CEXT_651031</name>
</gene>